<dbReference type="Pfam" id="PF01731">
    <property type="entry name" value="Arylesterase"/>
    <property type="match status" value="1"/>
</dbReference>
<dbReference type="GO" id="GO:0009636">
    <property type="term" value="P:response to toxic substance"/>
    <property type="evidence" value="ECO:0007669"/>
    <property type="project" value="TreeGrafter"/>
</dbReference>
<dbReference type="PANTHER" id="PTHR11799:SF16">
    <property type="entry name" value="SERUM PARAOXONASE_ARYLESTERASE 1"/>
    <property type="match status" value="1"/>
</dbReference>
<reference evidence="16" key="1">
    <citation type="submission" date="2019-03" db="EMBL/GenBank/DDBJ databases">
        <title>Genome sequencing and reference-guided assembly of Black Bengal Goat (Capra hircus).</title>
        <authorList>
            <person name="Siddiki A.Z."/>
            <person name="Baten A."/>
            <person name="Billah M."/>
            <person name="Alam M.A.U."/>
            <person name="Shawrob K.S.M."/>
            <person name="Saha S."/>
            <person name="Chowdhury M."/>
            <person name="Rahman A.H."/>
            <person name="Stear M."/>
            <person name="Miah G."/>
            <person name="Das G.B."/>
            <person name="Hossain M.M."/>
            <person name="Kumkum M."/>
            <person name="Islam M.S."/>
            <person name="Mollah A.M."/>
            <person name="Ahsan A."/>
            <person name="Tusar F."/>
            <person name="Khan M.K.I."/>
        </authorList>
    </citation>
    <scope>NUCLEOTIDE SEQUENCE [LARGE SCALE GENOMIC DNA]</scope>
</reference>
<dbReference type="InterPro" id="IPR011042">
    <property type="entry name" value="6-blade_b-propeller_TolB-like"/>
</dbReference>
<keyword evidence="5 13" id="KW-0479">Metal-binding</keyword>
<keyword evidence="8 13" id="KW-0106">Calcium</keyword>
<dbReference type="InterPro" id="IPR002640">
    <property type="entry name" value="Arylesterase"/>
</dbReference>
<evidence type="ECO:0000256" key="11">
    <source>
        <dbReference type="ARBA" id="ARBA00059617"/>
    </source>
</evidence>
<comment type="subunit">
    <text evidence="4">Homotrimer.</text>
</comment>
<accession>A0A8C2NIP1</accession>
<comment type="similarity">
    <text evidence="3 14">Belongs to the paraoxonase family.</text>
</comment>
<dbReference type="InterPro" id="IPR008363">
    <property type="entry name" value="Paraoxonase1"/>
</dbReference>
<feature type="binding site" evidence="13">
    <location>
        <position position="117"/>
    </location>
    <ligand>
        <name>Ca(2+)</name>
        <dbReference type="ChEBI" id="CHEBI:29108"/>
        <label>2</label>
    </ligand>
</feature>
<evidence type="ECO:0000256" key="1">
    <source>
        <dbReference type="ARBA" id="ARBA00000368"/>
    </source>
</evidence>
<reference evidence="16" key="2">
    <citation type="submission" date="2025-08" db="UniProtKB">
        <authorList>
            <consortium name="Ensembl"/>
        </authorList>
    </citation>
    <scope>IDENTIFICATION</scope>
</reference>
<dbReference type="GO" id="GO:0005615">
    <property type="term" value="C:extracellular space"/>
    <property type="evidence" value="ECO:0007669"/>
    <property type="project" value="TreeGrafter"/>
</dbReference>
<feature type="binding site" evidence="13">
    <location>
        <position position="224"/>
    </location>
    <ligand>
        <name>Ca(2+)</name>
        <dbReference type="ChEBI" id="CHEBI:29108"/>
        <label>1</label>
        <note>catalytic</note>
    </ligand>
</feature>
<dbReference type="PRINTS" id="PR01786">
    <property type="entry name" value="PARAOXONASE1"/>
</dbReference>
<comment type="function">
    <text evidence="11">Capable of hydrolyzing lactones and a number of aromatic carboxylic acid esters.</text>
</comment>
<evidence type="ECO:0000256" key="2">
    <source>
        <dbReference type="ARBA" id="ARBA00000450"/>
    </source>
</evidence>
<dbReference type="AlphaFoldDB" id="A0A8C2NIP1"/>
<evidence type="ECO:0000256" key="7">
    <source>
        <dbReference type="ARBA" id="ARBA00022801"/>
    </source>
</evidence>
<evidence type="ECO:0000256" key="8">
    <source>
        <dbReference type="ARBA" id="ARBA00022837"/>
    </source>
</evidence>
<evidence type="ECO:0000256" key="10">
    <source>
        <dbReference type="ARBA" id="ARBA00023180"/>
    </source>
</evidence>
<dbReference type="PANTHER" id="PTHR11799">
    <property type="entry name" value="PARAOXONASE"/>
    <property type="match status" value="1"/>
</dbReference>
<dbReference type="SUPFAM" id="SSF63829">
    <property type="entry name" value="Calcium-dependent phosphotriesterase"/>
    <property type="match status" value="1"/>
</dbReference>
<keyword evidence="9 14" id="KW-1015">Disulfide bond</keyword>
<dbReference type="Gene3D" id="2.120.10.30">
    <property type="entry name" value="TolB, C-terminal domain"/>
    <property type="match status" value="1"/>
</dbReference>
<organism evidence="16">
    <name type="scientific">Capra hircus</name>
    <name type="common">Goat</name>
    <dbReference type="NCBI Taxonomy" id="9925"/>
    <lineage>
        <taxon>Eukaryota</taxon>
        <taxon>Metazoa</taxon>
        <taxon>Chordata</taxon>
        <taxon>Craniata</taxon>
        <taxon>Vertebrata</taxon>
        <taxon>Euteleostomi</taxon>
        <taxon>Mammalia</taxon>
        <taxon>Eutheria</taxon>
        <taxon>Laurasiatheria</taxon>
        <taxon>Artiodactyla</taxon>
        <taxon>Ruminantia</taxon>
        <taxon>Pecora</taxon>
        <taxon>Bovidae</taxon>
        <taxon>Caprinae</taxon>
        <taxon>Capra</taxon>
    </lineage>
</organism>
<evidence type="ECO:0000256" key="3">
    <source>
        <dbReference type="ARBA" id="ARBA00008595"/>
    </source>
</evidence>
<dbReference type="PRINTS" id="PR01785">
    <property type="entry name" value="PARAOXONASE"/>
</dbReference>
<evidence type="ECO:0000256" key="13">
    <source>
        <dbReference type="PIRSR" id="PIRSR602640-2"/>
    </source>
</evidence>
<evidence type="ECO:0000256" key="4">
    <source>
        <dbReference type="ARBA" id="ARBA00011233"/>
    </source>
</evidence>
<dbReference type="GO" id="GO:0046872">
    <property type="term" value="F:metal ion binding"/>
    <property type="evidence" value="ECO:0007669"/>
    <property type="project" value="UniProtKB-KW"/>
</dbReference>
<keyword evidence="7 14" id="KW-0378">Hydrolase</keyword>
<evidence type="ECO:0000256" key="6">
    <source>
        <dbReference type="ARBA" id="ARBA00022729"/>
    </source>
</evidence>
<name>A0A8C2NIP1_CAPHI</name>
<protein>
    <recommendedName>
        <fullName evidence="14">Paraoxonase</fullName>
        <ecNumber evidence="14">3.1.1.2</ecNumber>
    </recommendedName>
</protein>
<dbReference type="InterPro" id="IPR051288">
    <property type="entry name" value="Serum_paraoxonase/arylesterase"/>
</dbReference>
<comment type="catalytic activity">
    <reaction evidence="2">
        <text>an N-acyl-L-homoserine lactone + H2O = an N-acyl-L-homoserine + H(+)</text>
        <dbReference type="Rhea" id="RHEA:22576"/>
        <dbReference type="ChEBI" id="CHEBI:15377"/>
        <dbReference type="ChEBI" id="CHEBI:15378"/>
        <dbReference type="ChEBI" id="CHEBI:55474"/>
        <dbReference type="ChEBI" id="CHEBI:58921"/>
        <dbReference type="EC" id="3.1.1.81"/>
    </reaction>
</comment>
<comment type="cofactor">
    <cofactor evidence="13 14">
        <name>Ca(2+)</name>
        <dbReference type="ChEBI" id="CHEBI:29108"/>
    </cofactor>
    <text evidence="13 14">Binds 2 calcium ions per subunit.</text>
</comment>
<evidence type="ECO:0000256" key="15">
    <source>
        <dbReference type="SAM" id="SignalP"/>
    </source>
</evidence>
<evidence type="ECO:0000256" key="12">
    <source>
        <dbReference type="PIRSR" id="PIRSR602640-1"/>
    </source>
</evidence>
<feature type="binding site" evidence="13">
    <location>
        <position position="169"/>
    </location>
    <ligand>
        <name>Ca(2+)</name>
        <dbReference type="ChEBI" id="CHEBI:29108"/>
        <label>2</label>
    </ligand>
</feature>
<dbReference type="GO" id="GO:0004063">
    <property type="term" value="F:aryldialkylphosphatase activity"/>
    <property type="evidence" value="ECO:0007669"/>
    <property type="project" value="TreeGrafter"/>
</dbReference>
<dbReference type="GO" id="GO:0102007">
    <property type="term" value="F:acyl-L-homoserine-lactone lactonohydrolase activity"/>
    <property type="evidence" value="ECO:0007669"/>
    <property type="project" value="UniProtKB-EC"/>
</dbReference>
<feature type="binding site" evidence="13">
    <location>
        <position position="53"/>
    </location>
    <ligand>
        <name>Ca(2+)</name>
        <dbReference type="ChEBI" id="CHEBI:29108"/>
        <label>1</label>
        <note>catalytic</note>
    </ligand>
</feature>
<dbReference type="EC" id="3.1.1.2" evidence="14"/>
<dbReference type="FunFam" id="2.120.10.30:FF:000023">
    <property type="entry name" value="Serum paraoxonase/arylesterase 2"/>
    <property type="match status" value="1"/>
</dbReference>
<evidence type="ECO:0000313" key="16">
    <source>
        <dbReference type="Ensembl" id="ENSCHIP00010004872.1"/>
    </source>
</evidence>
<evidence type="ECO:0000256" key="5">
    <source>
        <dbReference type="ARBA" id="ARBA00022723"/>
    </source>
</evidence>
<sequence>MAKLLVLTLLGLGLAFFRDHRSSYLARMNASREVKSVELPNCKLIKGIETGAEDLEILPNGLAFFSAGLRYPGVKSFEPDKPGKILLMDMNEEDPTVLELKMTGSNFDASSFNPHGISTFTDEDNTVYLLVVSHPDFKSTVELFKFQEEEKSLLHLKTIRHELLPNLNDLVAVGREHFYATNDHYFVDQYLRSWELYLGLAWSNVVYYSPDDVRVVASGFDFANGISMSPDRKGHQRLWTRSLLLSGEWEAPDHTHHLCNFGSLCSRQFPAWKFVLHFPLPSPLPSSFPPSPLSSSMLMEQTRASACAQQHSAQYSQSPGTGWSHPRLSPALAPAAEPLLPEHFGNCPGSVLPQDGALVPLLRYSSSRSSRPSPSHLSRFP</sequence>
<feature type="signal peptide" evidence="15">
    <location>
        <begin position="1"/>
        <end position="15"/>
    </location>
</feature>
<keyword evidence="6 15" id="KW-0732">Signal</keyword>
<evidence type="ECO:0000256" key="9">
    <source>
        <dbReference type="ARBA" id="ARBA00023157"/>
    </source>
</evidence>
<dbReference type="Ensembl" id="ENSCHIT00010006763.1">
    <property type="protein sequence ID" value="ENSCHIP00010004872.1"/>
    <property type="gene ID" value="ENSCHIG00010003472.1"/>
</dbReference>
<keyword evidence="10 14" id="KW-0325">Glycoprotein</keyword>
<comment type="catalytic activity">
    <reaction evidence="1 14">
        <text>a phenyl acetate + H2O = a phenol + acetate + H(+)</text>
        <dbReference type="Rhea" id="RHEA:17309"/>
        <dbReference type="ChEBI" id="CHEBI:15377"/>
        <dbReference type="ChEBI" id="CHEBI:15378"/>
        <dbReference type="ChEBI" id="CHEBI:30089"/>
        <dbReference type="ChEBI" id="CHEBI:33853"/>
        <dbReference type="ChEBI" id="CHEBI:140310"/>
        <dbReference type="EC" id="3.1.1.2"/>
    </reaction>
</comment>
<evidence type="ECO:0000256" key="14">
    <source>
        <dbReference type="RuleBase" id="RU368025"/>
    </source>
</evidence>
<feature type="active site" description="Proton acceptor" evidence="12">
    <location>
        <position position="115"/>
    </location>
</feature>
<dbReference type="GO" id="GO:0004064">
    <property type="term" value="F:arylesterase activity"/>
    <property type="evidence" value="ECO:0007669"/>
    <property type="project" value="UniProtKB-UniRule"/>
</dbReference>
<proteinExistence type="inferred from homology"/>
<feature type="binding site" evidence="13">
    <location>
        <position position="54"/>
    </location>
    <ligand>
        <name>Ca(2+)</name>
        <dbReference type="ChEBI" id="CHEBI:29108"/>
        <label>2</label>
    </ligand>
</feature>
<feature type="binding site" evidence="13">
    <location>
        <position position="168"/>
    </location>
    <ligand>
        <name>Ca(2+)</name>
        <dbReference type="ChEBI" id="CHEBI:29108"/>
        <label>1</label>
        <note>catalytic</note>
    </ligand>
</feature>
<feature type="chain" id="PRO_5034402925" description="Paraoxonase" evidence="15">
    <location>
        <begin position="16"/>
        <end position="381"/>
    </location>
</feature>